<dbReference type="Proteomes" id="UP001296706">
    <property type="component" value="Unassembled WGS sequence"/>
</dbReference>
<evidence type="ECO:0000313" key="4">
    <source>
        <dbReference type="Proteomes" id="UP001296706"/>
    </source>
</evidence>
<proteinExistence type="predicted"/>
<dbReference type="Pfam" id="PF00501">
    <property type="entry name" value="AMP-binding"/>
    <property type="match status" value="1"/>
</dbReference>
<keyword evidence="4" id="KW-1185">Reference proteome</keyword>
<comment type="caution">
    <text evidence="3">The sequence shown here is derived from an EMBL/GenBank/DDBJ whole genome shotgun (WGS) entry which is preliminary data.</text>
</comment>
<dbReference type="InterPro" id="IPR045851">
    <property type="entry name" value="AMP-bd_C_sf"/>
</dbReference>
<dbReference type="EMBL" id="JAAXKY010000104">
    <property type="protein sequence ID" value="NMH80525.1"/>
    <property type="molecule type" value="Genomic_DNA"/>
</dbReference>
<dbReference type="Gene3D" id="3.30.300.30">
    <property type="match status" value="1"/>
</dbReference>
<organism evidence="3 4">
    <name type="scientific">Pseudonocardia xinjiangensis</name>
    <dbReference type="NCBI Taxonomy" id="75289"/>
    <lineage>
        <taxon>Bacteria</taxon>
        <taxon>Bacillati</taxon>
        <taxon>Actinomycetota</taxon>
        <taxon>Actinomycetes</taxon>
        <taxon>Pseudonocardiales</taxon>
        <taxon>Pseudonocardiaceae</taxon>
        <taxon>Pseudonocardia</taxon>
    </lineage>
</organism>
<evidence type="ECO:0000259" key="2">
    <source>
        <dbReference type="Pfam" id="PF00501"/>
    </source>
</evidence>
<dbReference type="PANTHER" id="PTHR43201">
    <property type="entry name" value="ACYL-COA SYNTHETASE"/>
    <property type="match status" value="1"/>
</dbReference>
<dbReference type="PANTHER" id="PTHR43201:SF32">
    <property type="entry name" value="2-SUCCINYLBENZOATE--COA LIGASE, CHLOROPLASTIC_PEROXISOMAL"/>
    <property type="match status" value="1"/>
</dbReference>
<feature type="domain" description="AMP-dependent synthetase/ligase" evidence="2">
    <location>
        <begin position="32"/>
        <end position="404"/>
    </location>
</feature>
<dbReference type="RefSeq" id="WP_169398575.1">
    <property type="nucleotide sequence ID" value="NZ_BAAAJH010000005.1"/>
</dbReference>
<dbReference type="InterPro" id="IPR042099">
    <property type="entry name" value="ANL_N_sf"/>
</dbReference>
<accession>A0ABX1RN37</accession>
<feature type="region of interest" description="Disordered" evidence="1">
    <location>
        <begin position="536"/>
        <end position="562"/>
    </location>
</feature>
<sequence>MSVFEIRPSDAASQHYRAAGIWRGSGPIGDLRRWRHQSPDTIAIRAYQGGSTPAEMSSVMLTYAEYAHYVERFAGALYELGVRPGDVVGMRPPNGWRVGPLLLAANRLQAVLAPIMTTIGARELERVLDRVGASVYITIDEWAGVDHATALREMAPRLSQLRHRVVLGRAADGEIDFSSFFENTPWEQRHPIALDDAEEDPDRAAILFFTSGTTGEPKGAIHTNNTFHVGVSGMAETERVGPQDVTFSPHAQMFGMGYLFTLLPLLTGACGVVLDSWSGERGARLLAEAGVSIMFTGPTFIQDMIAARDGQPQTPLALRTLCGGGTTLPRPLIAEVPRVFGVPLQVAWGMTEVGLGTMTQKDDPVDWAAHSDGRACVPLDLDVRPDSSSTHDQPGRLFARGGGVCLATYGRDSGKLVVIAEQDDGWYDTGDLAIPDGRGGIRLMGRASDRIGGLFMIPVADVESALLCHPGVADVALVGYPVDDGDEQACAVITPATEPPVSLDGLRRYLSDQEMTEWYIPTPPGVCHDNAAQCQWKGPQKRPSPLGNGRRQAHKSLTDDRGVPVSCLRAGPAIGLRARRTESTGWTAGMEPAGPLSASRRYWACRHCDTTWLAPSDRVRATHEPAAPHRSVPAARPTKTVMDVTSPCRTRSCERGIRR</sequence>
<evidence type="ECO:0000256" key="1">
    <source>
        <dbReference type="SAM" id="MobiDB-lite"/>
    </source>
</evidence>
<name>A0ABX1RN37_9PSEU</name>
<evidence type="ECO:0000313" key="3">
    <source>
        <dbReference type="EMBL" id="NMH80525.1"/>
    </source>
</evidence>
<dbReference type="InterPro" id="IPR020845">
    <property type="entry name" value="AMP-binding_CS"/>
</dbReference>
<dbReference type="InterPro" id="IPR000873">
    <property type="entry name" value="AMP-dep_synth/lig_dom"/>
</dbReference>
<dbReference type="Gene3D" id="3.40.50.12780">
    <property type="entry name" value="N-terminal domain of ligase-like"/>
    <property type="match status" value="1"/>
</dbReference>
<protein>
    <submittedName>
        <fullName evidence="3">AMP-binding protein</fullName>
    </submittedName>
</protein>
<dbReference type="SUPFAM" id="SSF56801">
    <property type="entry name" value="Acetyl-CoA synthetase-like"/>
    <property type="match status" value="1"/>
</dbReference>
<dbReference type="PROSITE" id="PS00455">
    <property type="entry name" value="AMP_BINDING"/>
    <property type="match status" value="1"/>
</dbReference>
<reference evidence="3 4" key="1">
    <citation type="submission" date="2020-04" db="EMBL/GenBank/DDBJ databases">
        <authorList>
            <person name="Klaysubun C."/>
            <person name="Duangmal K."/>
            <person name="Lipun K."/>
        </authorList>
    </citation>
    <scope>NUCLEOTIDE SEQUENCE [LARGE SCALE GENOMIC DNA]</scope>
    <source>
        <strain evidence="3 4">JCM 11839</strain>
    </source>
</reference>
<gene>
    <name evidence="3" type="ORF">HF577_25995</name>
</gene>